<comment type="subcellular location">
    <subcellularLocation>
        <location evidence="1">Membrane</location>
        <topology evidence="1">Multi-pass membrane protein</topology>
    </subcellularLocation>
</comment>
<dbReference type="RefSeq" id="WP_188215211.1">
    <property type="nucleotide sequence ID" value="NZ_BAABGH010000004.1"/>
</dbReference>
<gene>
    <name evidence="8" type="ORF">ICJ84_04855</name>
</gene>
<feature type="transmembrane region" description="Helical" evidence="7">
    <location>
        <begin position="251"/>
        <end position="269"/>
    </location>
</feature>
<dbReference type="AlphaFoldDB" id="A0A8J6QBY1"/>
<feature type="transmembrane region" description="Helical" evidence="7">
    <location>
        <begin position="84"/>
        <end position="104"/>
    </location>
</feature>
<dbReference type="GO" id="GO:0005412">
    <property type="term" value="F:D-glucose:sodium symporter activity"/>
    <property type="evidence" value="ECO:0007669"/>
    <property type="project" value="TreeGrafter"/>
</dbReference>
<feature type="transmembrane region" description="Helical" evidence="7">
    <location>
        <begin position="48"/>
        <end position="64"/>
    </location>
</feature>
<dbReference type="Pfam" id="PF00474">
    <property type="entry name" value="SSF"/>
    <property type="match status" value="1"/>
</dbReference>
<keyword evidence="5 7" id="KW-0472">Membrane</keyword>
<keyword evidence="3 7" id="KW-0812">Transmembrane</keyword>
<reference evidence="8" key="1">
    <citation type="journal article" date="2013" name="Int. J. Syst. Evol. Microbiol.">
        <title>Aestuariibaculum suncheonense gen. nov., sp. nov., a marine bacterium of the family Flavobacteriaceae isolated from a tidal flat and emended descriptions of the genera Gaetbulibacter and Tamlana.</title>
        <authorList>
            <person name="Jeong S.H."/>
            <person name="Park M.S."/>
            <person name="Jin H.M."/>
            <person name="Lee K."/>
            <person name="Park W."/>
            <person name="Jeon C.O."/>
        </authorList>
    </citation>
    <scope>NUCLEOTIDE SEQUENCE</scope>
    <source>
        <strain evidence="8">SC17</strain>
    </source>
</reference>
<evidence type="ECO:0000256" key="6">
    <source>
        <dbReference type="RuleBase" id="RU362091"/>
    </source>
</evidence>
<dbReference type="EMBL" id="JACVXC010000001">
    <property type="protein sequence ID" value="MBD0834753.1"/>
    <property type="molecule type" value="Genomic_DNA"/>
</dbReference>
<evidence type="ECO:0000256" key="5">
    <source>
        <dbReference type="ARBA" id="ARBA00023136"/>
    </source>
</evidence>
<feature type="transmembrane region" description="Helical" evidence="7">
    <location>
        <begin position="458"/>
        <end position="478"/>
    </location>
</feature>
<dbReference type="InterPro" id="IPR001734">
    <property type="entry name" value="Na/solute_symporter"/>
</dbReference>
<dbReference type="CDD" id="cd10325">
    <property type="entry name" value="SLC5sbd_vSGLT"/>
    <property type="match status" value="1"/>
</dbReference>
<feature type="transmembrane region" description="Helical" evidence="7">
    <location>
        <begin position="159"/>
        <end position="176"/>
    </location>
</feature>
<keyword evidence="4 7" id="KW-1133">Transmembrane helix</keyword>
<dbReference type="GO" id="GO:0005886">
    <property type="term" value="C:plasma membrane"/>
    <property type="evidence" value="ECO:0007669"/>
    <property type="project" value="TreeGrafter"/>
</dbReference>
<feature type="transmembrane region" description="Helical" evidence="7">
    <location>
        <begin position="433"/>
        <end position="451"/>
    </location>
</feature>
<feature type="transmembrane region" description="Helical" evidence="7">
    <location>
        <begin position="183"/>
        <end position="205"/>
    </location>
</feature>
<feature type="transmembrane region" description="Helical" evidence="7">
    <location>
        <begin position="525"/>
        <end position="547"/>
    </location>
</feature>
<dbReference type="PANTHER" id="PTHR11819:SF195">
    <property type="entry name" value="SODIUM_GLUCOSE COTRANSPORTER 4"/>
    <property type="match status" value="1"/>
</dbReference>
<comment type="caution">
    <text evidence="8">The sequence shown here is derived from an EMBL/GenBank/DDBJ whole genome shotgun (WGS) entry which is preliminary data.</text>
</comment>
<proteinExistence type="inferred from homology"/>
<organism evidence="8 9">
    <name type="scientific">Aestuariibaculum suncheonense</name>
    <dbReference type="NCBI Taxonomy" id="1028745"/>
    <lineage>
        <taxon>Bacteria</taxon>
        <taxon>Pseudomonadati</taxon>
        <taxon>Bacteroidota</taxon>
        <taxon>Flavobacteriia</taxon>
        <taxon>Flavobacteriales</taxon>
        <taxon>Flavobacteriaceae</taxon>
    </lineage>
</organism>
<evidence type="ECO:0000256" key="7">
    <source>
        <dbReference type="SAM" id="Phobius"/>
    </source>
</evidence>
<dbReference type="NCBIfam" id="TIGR00813">
    <property type="entry name" value="sss"/>
    <property type="match status" value="1"/>
</dbReference>
<evidence type="ECO:0000256" key="1">
    <source>
        <dbReference type="ARBA" id="ARBA00004141"/>
    </source>
</evidence>
<evidence type="ECO:0000313" key="9">
    <source>
        <dbReference type="Proteomes" id="UP000602057"/>
    </source>
</evidence>
<comment type="similarity">
    <text evidence="2 6">Belongs to the sodium:solute symporter (SSF) (TC 2.A.21) family.</text>
</comment>
<sequence>MTNGFHFWDYAVFIAYAILILGVGLWMSRDKSGHEKNAEDYFLASKSLPWWAIGTSLIAANISAEQFIGMSGSGFALGLAIASYEWMAAITLIIVGKYFLPIFIEKGLYTIPEFVEKRFSTNLKTILAVFWIALYVFVNLASVLYLGGLAIETIMGIDMMYAIICLALFAAAYSLYGGLSAVAWTDVIQVVFLVLGGLATTYLALNTVSGGQGVLVGFNKVLDAAPEKFHMILDEFNADGGKNTNYLDLPGIWVLLGGLWVANLYYWGFNQYIIQRTLAAKSLRESQKGILLAAFLKIIIPIIVVVPGIAAYVIVNDPSIMESLGEAGQLSLPSAGQADKAYPWLLQFLPVGLKGVAFAALAAAIVSSLASMLNSTSTIFTMDIFKQYINPGASDRVTVNVGRISATVALIIAVIMAPLLGGIDQAFQFIQEWTGIVSPGILAVFILGLFWKKTTNNAAIWGALLSIPIALALKFISIPALEPWMHQMGLTAVLTMLVIVVLSYKQNKGADDEKGIPLSKELFKTSPLFNIGAFVVCLIVSVLYCVFW</sequence>
<feature type="transmembrane region" description="Helical" evidence="7">
    <location>
        <begin position="401"/>
        <end position="421"/>
    </location>
</feature>
<accession>A0A8J6QBY1</accession>
<feature type="transmembrane region" description="Helical" evidence="7">
    <location>
        <begin position="356"/>
        <end position="380"/>
    </location>
</feature>
<evidence type="ECO:0000256" key="3">
    <source>
        <dbReference type="ARBA" id="ARBA00022692"/>
    </source>
</evidence>
<feature type="transmembrane region" description="Helical" evidence="7">
    <location>
        <begin position="125"/>
        <end position="147"/>
    </location>
</feature>
<reference evidence="8" key="2">
    <citation type="submission" date="2020-09" db="EMBL/GenBank/DDBJ databases">
        <authorList>
            <person name="Wu Z."/>
        </authorList>
    </citation>
    <scope>NUCLEOTIDE SEQUENCE</scope>
    <source>
        <strain evidence="8">SC17</strain>
    </source>
</reference>
<dbReference type="InterPro" id="IPR038377">
    <property type="entry name" value="Na/Glc_symporter_sf"/>
</dbReference>
<evidence type="ECO:0000256" key="2">
    <source>
        <dbReference type="ARBA" id="ARBA00006434"/>
    </source>
</evidence>
<protein>
    <submittedName>
        <fullName evidence="8">Sodium/sugar symporter</fullName>
    </submittedName>
</protein>
<name>A0A8J6QBY1_9FLAO</name>
<evidence type="ECO:0000256" key="4">
    <source>
        <dbReference type="ARBA" id="ARBA00022989"/>
    </source>
</evidence>
<feature type="transmembrane region" description="Helical" evidence="7">
    <location>
        <begin position="484"/>
        <end position="504"/>
    </location>
</feature>
<keyword evidence="9" id="KW-1185">Reference proteome</keyword>
<dbReference type="PROSITE" id="PS50283">
    <property type="entry name" value="NA_SOLUT_SYMP_3"/>
    <property type="match status" value="1"/>
</dbReference>
<evidence type="ECO:0000313" key="8">
    <source>
        <dbReference type="EMBL" id="MBD0834753.1"/>
    </source>
</evidence>
<dbReference type="Proteomes" id="UP000602057">
    <property type="component" value="Unassembled WGS sequence"/>
</dbReference>
<feature type="transmembrane region" description="Helical" evidence="7">
    <location>
        <begin position="290"/>
        <end position="315"/>
    </location>
</feature>
<dbReference type="Gene3D" id="1.20.1730.10">
    <property type="entry name" value="Sodium/glucose cotransporter"/>
    <property type="match status" value="1"/>
</dbReference>
<feature type="transmembrane region" description="Helical" evidence="7">
    <location>
        <begin position="6"/>
        <end position="27"/>
    </location>
</feature>
<dbReference type="PANTHER" id="PTHR11819">
    <property type="entry name" value="SOLUTE CARRIER FAMILY 5"/>
    <property type="match status" value="1"/>
</dbReference>